<dbReference type="GO" id="GO:0005737">
    <property type="term" value="C:cytoplasm"/>
    <property type="evidence" value="ECO:0007669"/>
    <property type="project" value="UniProtKB-SubCell"/>
</dbReference>
<feature type="binding site" evidence="1">
    <location>
        <position position="172"/>
    </location>
    <ligand>
        <name>S-adenosyl-L-methionine</name>
        <dbReference type="ChEBI" id="CHEBI:59789"/>
    </ligand>
</feature>
<dbReference type="InterPro" id="IPR007536">
    <property type="entry name" value="16SrRNA_methylTrfase_J"/>
</dbReference>
<reference evidence="2 3" key="1">
    <citation type="submission" date="2016-11" db="EMBL/GenBank/DDBJ databases">
        <title>Mixed transmission modes and dynamic genome evolution in an obligate animal-bacterial symbiosis.</title>
        <authorList>
            <person name="Russell S.L."/>
            <person name="Corbett-Detig R.B."/>
            <person name="Cavanaugh C.M."/>
        </authorList>
    </citation>
    <scope>NUCLEOTIDE SEQUENCE [LARGE SCALE GENOMIC DNA]</scope>
    <source>
        <strain evidence="2">Se-Cadez</strain>
    </source>
</reference>
<gene>
    <name evidence="1" type="primary">rsmJ</name>
    <name evidence="2" type="ORF">BOW51_09410</name>
</gene>
<keyword evidence="1" id="KW-0489">Methyltransferase</keyword>
<dbReference type="Proteomes" id="UP000190896">
    <property type="component" value="Unassembled WGS sequence"/>
</dbReference>
<dbReference type="PANTHER" id="PTHR36112">
    <property type="entry name" value="RIBOSOMAL RNA SMALL SUBUNIT METHYLTRANSFERASE J"/>
    <property type="match status" value="1"/>
</dbReference>
<evidence type="ECO:0000313" key="2">
    <source>
        <dbReference type="EMBL" id="OOZ35985.1"/>
    </source>
</evidence>
<dbReference type="PANTHER" id="PTHR36112:SF1">
    <property type="entry name" value="RIBOSOMAL RNA SMALL SUBUNIT METHYLTRANSFERASE J"/>
    <property type="match status" value="1"/>
</dbReference>
<comment type="caution">
    <text evidence="2">The sequence shown here is derived from an EMBL/GenBank/DDBJ whole genome shotgun (WGS) entry which is preliminary data.</text>
</comment>
<evidence type="ECO:0000256" key="1">
    <source>
        <dbReference type="HAMAP-Rule" id="MF_01523"/>
    </source>
</evidence>
<dbReference type="EC" id="2.1.1.242" evidence="1"/>
<name>A0A1T2KT06_9GAMM</name>
<comment type="similarity">
    <text evidence="1">Belongs to the methyltransferase superfamily. RsmJ family.</text>
</comment>
<comment type="function">
    <text evidence="1">Specifically methylates the guanosine in position 1516 of 16S rRNA.</text>
</comment>
<comment type="subcellular location">
    <subcellularLocation>
        <location evidence="1">Cytoplasm</location>
    </subcellularLocation>
</comment>
<keyword evidence="1" id="KW-0949">S-adenosyl-L-methionine</keyword>
<dbReference type="Pfam" id="PF04445">
    <property type="entry name" value="SAM_MT"/>
    <property type="match status" value="1"/>
</dbReference>
<dbReference type="CDD" id="cd02440">
    <property type="entry name" value="AdoMet_MTases"/>
    <property type="match status" value="1"/>
</dbReference>
<proteinExistence type="inferred from homology"/>
<keyword evidence="1" id="KW-0963">Cytoplasm</keyword>
<organism evidence="2 3">
    <name type="scientific">Solemya velesiana gill symbiont</name>
    <dbReference type="NCBI Taxonomy" id="1918948"/>
    <lineage>
        <taxon>Bacteria</taxon>
        <taxon>Pseudomonadati</taxon>
        <taxon>Pseudomonadota</taxon>
        <taxon>Gammaproteobacteria</taxon>
        <taxon>sulfur-oxidizing symbionts</taxon>
    </lineage>
</organism>
<dbReference type="GO" id="GO:0008990">
    <property type="term" value="F:rRNA (guanine-N2-)-methyltransferase activity"/>
    <property type="evidence" value="ECO:0007669"/>
    <property type="project" value="UniProtKB-UniRule"/>
</dbReference>
<keyword evidence="1" id="KW-0808">Transferase</keyword>
<dbReference type="SUPFAM" id="SSF53335">
    <property type="entry name" value="S-adenosyl-L-methionine-dependent methyltransferases"/>
    <property type="match status" value="1"/>
</dbReference>
<dbReference type="AlphaFoldDB" id="A0A1T2KT06"/>
<protein>
    <recommendedName>
        <fullName evidence="1">Ribosomal RNA small subunit methyltransferase J</fullName>
        <ecNumber evidence="1">2.1.1.242</ecNumber>
    </recommendedName>
    <alternativeName>
        <fullName evidence="1">16S rRNA m2G1516 methyltransferase</fullName>
    </alternativeName>
    <alternativeName>
        <fullName evidence="1">rRNA (guanine-N(2)-)-methyltransferase</fullName>
    </alternativeName>
</protein>
<comment type="caution">
    <text evidence="1">Lacks conserved residue(s) required for the propagation of feature annotation.</text>
</comment>
<feature type="binding site" evidence="1">
    <location>
        <begin position="117"/>
        <end position="118"/>
    </location>
    <ligand>
        <name>S-adenosyl-L-methionine</name>
        <dbReference type="ChEBI" id="CHEBI:59789"/>
    </ligand>
</feature>
<sequence>MVAEPAELSPLLENLAENLGLSVTPAGEAESDLMLVRTRERLELRQGGPKPPGPVFVDFVAGKSAHRRKFGGGRGQPLAKAIGLKKGLTPTVLDATAGLGRDAFVLATLGCEVTLVERSPIIAALLEDGLRRAGDDPETAEIIQRMSLVQSDTTVYLDSLQGEARPQVIYMDPMYPHREKSALVKKEMRLFREIVGEDVDSAILLEAARRCAVARVVVKRPARAEHVGDQKPGFSIESPNTRYDVYVKQALN</sequence>
<dbReference type="Gene3D" id="3.40.50.150">
    <property type="entry name" value="Vaccinia Virus protein VP39"/>
    <property type="match status" value="1"/>
</dbReference>
<dbReference type="HAMAP" id="MF_01523">
    <property type="entry name" value="16SrRNA_methyltr_J"/>
    <property type="match status" value="1"/>
</dbReference>
<dbReference type="EMBL" id="MPRJ01000062">
    <property type="protein sequence ID" value="OOZ35985.1"/>
    <property type="molecule type" value="Genomic_DNA"/>
</dbReference>
<comment type="catalytic activity">
    <reaction evidence="1">
        <text>guanosine(1516) in 16S rRNA + S-adenosyl-L-methionine = N(2)-methylguanosine(1516) in 16S rRNA + S-adenosyl-L-homocysteine + H(+)</text>
        <dbReference type="Rhea" id="RHEA:43220"/>
        <dbReference type="Rhea" id="RHEA-COMP:10412"/>
        <dbReference type="Rhea" id="RHEA-COMP:10413"/>
        <dbReference type="ChEBI" id="CHEBI:15378"/>
        <dbReference type="ChEBI" id="CHEBI:57856"/>
        <dbReference type="ChEBI" id="CHEBI:59789"/>
        <dbReference type="ChEBI" id="CHEBI:74269"/>
        <dbReference type="ChEBI" id="CHEBI:74481"/>
        <dbReference type="EC" id="2.1.1.242"/>
    </reaction>
</comment>
<keyword evidence="1" id="KW-0698">rRNA processing</keyword>
<dbReference type="InterPro" id="IPR029063">
    <property type="entry name" value="SAM-dependent_MTases_sf"/>
</dbReference>
<keyword evidence="3" id="KW-1185">Reference proteome</keyword>
<accession>A0A1T2KT06</accession>
<feature type="binding site" evidence="1">
    <location>
        <begin position="101"/>
        <end position="102"/>
    </location>
    <ligand>
        <name>S-adenosyl-L-methionine</name>
        <dbReference type="ChEBI" id="CHEBI:59789"/>
    </ligand>
</feature>
<evidence type="ECO:0000313" key="3">
    <source>
        <dbReference type="Proteomes" id="UP000190896"/>
    </source>
</evidence>